<comment type="caution">
    <text evidence="9">The sequence shown here is derived from an EMBL/GenBank/DDBJ whole genome shotgun (WGS) entry which is preliminary data.</text>
</comment>
<feature type="region of interest" description="Disordered" evidence="7">
    <location>
        <begin position="48"/>
        <end position="211"/>
    </location>
</feature>
<feature type="transmembrane region" description="Helical" evidence="8">
    <location>
        <begin position="322"/>
        <end position="340"/>
    </location>
</feature>
<sequence>MIAVGVSRQVATTATFLSMHGPSGLGVLLVGGAFFVVTWPVGGPVKGAASLPEKSAQPASSAAAVATTTARRAPERARRVPSLMPPPYRSDRCAVRSQPTARSHSRVVSVSDKDGTENETSEGAGESPFDFRSTGELPRFGERHPTGGFILDPHDDSDTGIGPVLPRYRDEPAGTTPADPPAASSAPTAASTPAAATPAPSGGGEPAASVPDTSDLAAAIAAANAATAAISTSGTPGSPDAATERADLSSDERDEFGKRYNRRRGRERAAQARAEAEGIPLETAATEQIAPPPGRRFGKPVADVPAELEEARKAARRGTTDLGLLVLRVAVGVILVAHGIQKLFGIWGGPGIDGFAAYLQNGADPSLGFERFTKIIAIATGVVELGGGAMLILGLLTPIAAAGAVGVMLSATLFKLTTAGNGFVFFAQDKGVEFELLLLLASVAIILTGPGRLSLDFNRGWARRPHIGSVVWLVVAVAAAVTVWILLNGANPLVKQ</sequence>
<evidence type="ECO:0000256" key="2">
    <source>
        <dbReference type="ARBA" id="ARBA00006679"/>
    </source>
</evidence>
<feature type="compositionally biased region" description="Low complexity" evidence="7">
    <location>
        <begin position="58"/>
        <end position="71"/>
    </location>
</feature>
<feature type="compositionally biased region" description="Basic and acidic residues" evidence="7">
    <location>
        <begin position="242"/>
        <end position="258"/>
    </location>
</feature>
<evidence type="ECO:0000313" key="9">
    <source>
        <dbReference type="EMBL" id="TWS27032.1"/>
    </source>
</evidence>
<name>A0A5C5RWG8_9ACTN</name>
<dbReference type="Pfam" id="PF07681">
    <property type="entry name" value="DoxX"/>
    <property type="match status" value="1"/>
</dbReference>
<organism evidence="9 10">
    <name type="scientific">Tsukamurella conjunctivitidis</name>
    <dbReference type="NCBI Taxonomy" id="2592068"/>
    <lineage>
        <taxon>Bacteria</taxon>
        <taxon>Bacillati</taxon>
        <taxon>Actinomycetota</taxon>
        <taxon>Actinomycetes</taxon>
        <taxon>Mycobacteriales</taxon>
        <taxon>Tsukamurellaceae</taxon>
        <taxon>Tsukamurella</taxon>
    </lineage>
</organism>
<dbReference type="PANTHER" id="PTHR33452">
    <property type="entry name" value="OXIDOREDUCTASE CATD-RELATED"/>
    <property type="match status" value="1"/>
</dbReference>
<dbReference type="AlphaFoldDB" id="A0A5C5RWG8"/>
<feature type="transmembrane region" description="Helical" evidence="8">
    <location>
        <begin position="375"/>
        <end position="396"/>
    </location>
</feature>
<keyword evidence="4 8" id="KW-0812">Transmembrane</keyword>
<feature type="transmembrane region" description="Helical" evidence="8">
    <location>
        <begin position="25"/>
        <end position="45"/>
    </location>
</feature>
<evidence type="ECO:0000256" key="3">
    <source>
        <dbReference type="ARBA" id="ARBA00022475"/>
    </source>
</evidence>
<keyword evidence="5 8" id="KW-1133">Transmembrane helix</keyword>
<dbReference type="InterPro" id="IPR051907">
    <property type="entry name" value="DoxX-like_oxidoreductase"/>
</dbReference>
<accession>A0A5C5RWG8</accession>
<comment type="subcellular location">
    <subcellularLocation>
        <location evidence="1">Cell membrane</location>
        <topology evidence="1">Multi-pass membrane protein</topology>
    </subcellularLocation>
</comment>
<comment type="similarity">
    <text evidence="2">Belongs to the DoxX family.</text>
</comment>
<proteinExistence type="inferred from homology"/>
<feature type="transmembrane region" description="Helical" evidence="8">
    <location>
        <begin position="467"/>
        <end position="487"/>
    </location>
</feature>
<evidence type="ECO:0000256" key="1">
    <source>
        <dbReference type="ARBA" id="ARBA00004651"/>
    </source>
</evidence>
<feature type="region of interest" description="Disordered" evidence="7">
    <location>
        <begin position="229"/>
        <end position="275"/>
    </location>
</feature>
<reference evidence="9 10" key="1">
    <citation type="submission" date="2019-06" db="EMBL/GenBank/DDBJ databases">
        <title>Tsukamurella conjunctivitidis sp. nov., Tsukamurella assacharolytica sp. nov. and Tsukamurella sputae sp. nov. isolated from patients with conjunctivitis, bacteraemia (lymphoma) and respiratory infection (sputum) in Hong Kong.</title>
        <authorList>
            <person name="Teng J.L.L."/>
            <person name="Lee H.H."/>
            <person name="Fong J.Y.H."/>
            <person name="Fok K.M.N."/>
            <person name="Lau S.K.P."/>
            <person name="Woo P.C.Y."/>
        </authorList>
    </citation>
    <scope>NUCLEOTIDE SEQUENCE [LARGE SCALE GENOMIC DNA]</scope>
    <source>
        <strain evidence="9 10">HKU72</strain>
    </source>
</reference>
<keyword evidence="6 8" id="KW-0472">Membrane</keyword>
<dbReference type="GO" id="GO:0005886">
    <property type="term" value="C:plasma membrane"/>
    <property type="evidence" value="ECO:0007669"/>
    <property type="project" value="UniProtKB-SubCell"/>
</dbReference>
<keyword evidence="3" id="KW-1003">Cell membrane</keyword>
<evidence type="ECO:0000256" key="5">
    <source>
        <dbReference type="ARBA" id="ARBA00022989"/>
    </source>
</evidence>
<feature type="transmembrane region" description="Helical" evidence="8">
    <location>
        <begin position="436"/>
        <end position="455"/>
    </location>
</feature>
<feature type="compositionally biased region" description="Polar residues" evidence="7">
    <location>
        <begin position="97"/>
        <end position="108"/>
    </location>
</feature>
<evidence type="ECO:0000256" key="4">
    <source>
        <dbReference type="ARBA" id="ARBA00022692"/>
    </source>
</evidence>
<dbReference type="InterPro" id="IPR032808">
    <property type="entry name" value="DoxX"/>
</dbReference>
<keyword evidence="10" id="KW-1185">Reference proteome</keyword>
<feature type="compositionally biased region" description="Low complexity" evidence="7">
    <location>
        <begin position="173"/>
        <end position="200"/>
    </location>
</feature>
<evidence type="ECO:0000256" key="7">
    <source>
        <dbReference type="SAM" id="MobiDB-lite"/>
    </source>
</evidence>
<dbReference type="EMBL" id="VIGX01000018">
    <property type="protein sequence ID" value="TWS27032.1"/>
    <property type="molecule type" value="Genomic_DNA"/>
</dbReference>
<evidence type="ECO:0000256" key="8">
    <source>
        <dbReference type="SAM" id="Phobius"/>
    </source>
</evidence>
<protein>
    <submittedName>
        <fullName evidence="9">DoxX family protein</fullName>
    </submittedName>
</protein>
<dbReference type="Proteomes" id="UP000319375">
    <property type="component" value="Unassembled WGS sequence"/>
</dbReference>
<gene>
    <name evidence="9" type="ORF">FK530_20345</name>
</gene>
<feature type="transmembrane region" description="Helical" evidence="8">
    <location>
        <begin position="403"/>
        <end position="424"/>
    </location>
</feature>
<evidence type="ECO:0000256" key="6">
    <source>
        <dbReference type="ARBA" id="ARBA00023136"/>
    </source>
</evidence>
<evidence type="ECO:0000313" key="10">
    <source>
        <dbReference type="Proteomes" id="UP000319375"/>
    </source>
</evidence>
<dbReference type="PANTHER" id="PTHR33452:SF1">
    <property type="entry name" value="INNER MEMBRANE PROTEIN YPHA-RELATED"/>
    <property type="match status" value="1"/>
</dbReference>